<dbReference type="Proteomes" id="UP000045285">
    <property type="component" value="Unassembled WGS sequence"/>
</dbReference>
<sequence>MGAVTIRNLPEETHRALRVRAAINGRSTEAEIRAILEDAVRPEGRVRVGTLLSAIARRAGVTDEDVEALEQAREKNPAEPPKFE</sequence>
<dbReference type="EMBL" id="CCMZ01000033">
    <property type="protein sequence ID" value="CDX22090.1"/>
    <property type="molecule type" value="Genomic_DNA"/>
</dbReference>
<dbReference type="InterPro" id="IPR010985">
    <property type="entry name" value="Ribbon_hlx_hlx"/>
</dbReference>
<dbReference type="Gene3D" id="1.10.1220.10">
    <property type="entry name" value="Met repressor-like"/>
    <property type="match status" value="1"/>
</dbReference>
<dbReference type="InterPro" id="IPR013321">
    <property type="entry name" value="Arc_rbn_hlx_hlx"/>
</dbReference>
<dbReference type="SUPFAM" id="SSF47598">
    <property type="entry name" value="Ribbon-helix-helix"/>
    <property type="match status" value="1"/>
</dbReference>
<dbReference type="Proteomes" id="UP000046122">
    <property type="component" value="Unassembled WGS sequence"/>
</dbReference>
<protein>
    <submittedName>
        <fullName evidence="4">Putative plasmid stability protein y4jJ</fullName>
    </submittedName>
</protein>
<proteinExistence type="predicted"/>
<organism evidence="4 6">
    <name type="scientific">Mesorhizobium plurifarium</name>
    <dbReference type="NCBI Taxonomy" id="69974"/>
    <lineage>
        <taxon>Bacteria</taxon>
        <taxon>Pseudomonadati</taxon>
        <taxon>Pseudomonadota</taxon>
        <taxon>Alphaproteobacteria</taxon>
        <taxon>Hyphomicrobiales</taxon>
        <taxon>Phyllobacteriaceae</taxon>
        <taxon>Mesorhizobium</taxon>
    </lineage>
</organism>
<dbReference type="AlphaFoldDB" id="A0A090GBE1"/>
<evidence type="ECO:0000256" key="1">
    <source>
        <dbReference type="SAM" id="MobiDB-lite"/>
    </source>
</evidence>
<dbReference type="Pfam" id="PF22513">
    <property type="entry name" value="FitA-like_RHH"/>
    <property type="match status" value="1"/>
</dbReference>
<evidence type="ECO:0000313" key="6">
    <source>
        <dbReference type="Proteomes" id="UP000046122"/>
    </source>
</evidence>
<gene>
    <name evidence="3" type="ORF">MPL3356_390135</name>
    <name evidence="4" type="ORF">MPL3365_70025</name>
</gene>
<evidence type="ECO:0000259" key="2">
    <source>
        <dbReference type="Pfam" id="PF22513"/>
    </source>
</evidence>
<evidence type="ECO:0000313" key="4">
    <source>
        <dbReference type="EMBL" id="CDX61676.1"/>
    </source>
</evidence>
<dbReference type="EMBL" id="CCNE01000065">
    <property type="protein sequence ID" value="CDX61676.1"/>
    <property type="molecule type" value="Genomic_DNA"/>
</dbReference>
<dbReference type="GO" id="GO:0006355">
    <property type="term" value="P:regulation of DNA-templated transcription"/>
    <property type="evidence" value="ECO:0007669"/>
    <property type="project" value="InterPro"/>
</dbReference>
<dbReference type="InterPro" id="IPR053853">
    <property type="entry name" value="FitA-like_RHH"/>
</dbReference>
<name>A0A090GBE1_MESPL</name>
<reference evidence="5" key="2">
    <citation type="submission" date="2014-08" db="EMBL/GenBank/DDBJ databases">
        <authorList>
            <person name="Moulin L."/>
        </authorList>
    </citation>
    <scope>NUCLEOTIDE SEQUENCE [LARGE SCALE GENOMIC DNA]</scope>
</reference>
<evidence type="ECO:0000313" key="3">
    <source>
        <dbReference type="EMBL" id="CDX22090.1"/>
    </source>
</evidence>
<feature type="compositionally biased region" description="Basic and acidic residues" evidence="1">
    <location>
        <begin position="70"/>
        <end position="84"/>
    </location>
</feature>
<evidence type="ECO:0000313" key="5">
    <source>
        <dbReference type="Proteomes" id="UP000045285"/>
    </source>
</evidence>
<reference evidence="4 6" key="1">
    <citation type="submission" date="2014-08" db="EMBL/GenBank/DDBJ databases">
        <authorList>
            <person name="Moulin Lionel"/>
        </authorList>
    </citation>
    <scope>NUCLEOTIDE SEQUENCE [LARGE SCALE GENOMIC DNA]</scope>
</reference>
<keyword evidence="5" id="KW-1185">Reference proteome</keyword>
<accession>A0A090GBE1</accession>
<feature type="region of interest" description="Disordered" evidence="1">
    <location>
        <begin position="61"/>
        <end position="84"/>
    </location>
</feature>
<feature type="domain" description="Antitoxin FitA-like ribbon-helix-helix" evidence="2">
    <location>
        <begin position="3"/>
        <end position="40"/>
    </location>
</feature>